<keyword evidence="4" id="KW-1185">Reference proteome</keyword>
<evidence type="ECO:0008006" key="5">
    <source>
        <dbReference type="Google" id="ProtNLM"/>
    </source>
</evidence>
<dbReference type="Pfam" id="PF01391">
    <property type="entry name" value="Collagen"/>
    <property type="match status" value="1"/>
</dbReference>
<reference evidence="3 4" key="1">
    <citation type="journal article" date="2018" name="Sci. Rep.">
        <title>Comparative analysis of the Pocillopora damicornis genome highlights role of immune system in coral evolution.</title>
        <authorList>
            <person name="Cunning R."/>
            <person name="Bay R.A."/>
            <person name="Gillette P."/>
            <person name="Baker A.C."/>
            <person name="Traylor-Knowles N."/>
        </authorList>
    </citation>
    <scope>NUCLEOTIDE SEQUENCE [LARGE SCALE GENOMIC DNA]</scope>
    <source>
        <strain evidence="3">RSMAS</strain>
        <tissue evidence="3">Whole animal</tissue>
    </source>
</reference>
<feature type="compositionally biased region" description="Gly residues" evidence="1">
    <location>
        <begin position="158"/>
        <end position="167"/>
    </location>
</feature>
<dbReference type="Proteomes" id="UP000275408">
    <property type="component" value="Unassembled WGS sequence"/>
</dbReference>
<feature type="region of interest" description="Disordered" evidence="1">
    <location>
        <begin position="122"/>
        <end position="186"/>
    </location>
</feature>
<comment type="caution">
    <text evidence="3">The sequence shown here is derived from an EMBL/GenBank/DDBJ whole genome shotgun (WGS) entry which is preliminary data.</text>
</comment>
<evidence type="ECO:0000256" key="1">
    <source>
        <dbReference type="SAM" id="MobiDB-lite"/>
    </source>
</evidence>
<proteinExistence type="predicted"/>
<dbReference type="AlphaFoldDB" id="A0A3M6UKD4"/>
<dbReference type="OrthoDB" id="6086925at2759"/>
<dbReference type="InterPro" id="IPR051077">
    <property type="entry name" value="Ca-dependent_lectin"/>
</dbReference>
<keyword evidence="2" id="KW-1133">Transmembrane helix</keyword>
<accession>A0A3M6UKD4</accession>
<gene>
    <name evidence="3" type="ORF">pdam_00017382</name>
</gene>
<evidence type="ECO:0000313" key="3">
    <source>
        <dbReference type="EMBL" id="RMX54131.1"/>
    </source>
</evidence>
<keyword evidence="2" id="KW-0472">Membrane</keyword>
<sequence>MDRDKEDPYVRCRFSEIVRFVFYVAVVIFLLSSVVLVAVDYVQIKQRLAAIEEKINADELLRKVCVTDRKQTEIDGRAEVQASLSRRRRRALTLSLAGLEKRVKVLEYRAIRNNQSSSIEVFETPGALLRGRDGRDGRDGPAGPPGSPGTPGQPGTPGEAGSGGNVGKQGYPGPKGQKGQEGQGRSGVNYVRWGRTRCDGDGQIVYTGIIGSGAYSHRGGGGNYLCLPNDPKYDKYTHSWETAGAIYGTEYEVSSFNPFTNNLHNHDAPCAVCFVRSRGSQLMMPARNDCPSGWAKEYHGYLMTAHYGHQSTRDFICVDWEAEYVPGSQSDKDGALLYLVQGGCGSLPCPPYVSGRELTRAVCTK</sequence>
<dbReference type="PANTHER" id="PTHR24024:SF18">
    <property type="entry name" value="SHORT-CHAIN COLLAGEN C4-LIKE"/>
    <property type="match status" value="1"/>
</dbReference>
<organism evidence="3 4">
    <name type="scientific">Pocillopora damicornis</name>
    <name type="common">Cauliflower coral</name>
    <name type="synonym">Millepora damicornis</name>
    <dbReference type="NCBI Taxonomy" id="46731"/>
    <lineage>
        <taxon>Eukaryota</taxon>
        <taxon>Metazoa</taxon>
        <taxon>Cnidaria</taxon>
        <taxon>Anthozoa</taxon>
        <taxon>Hexacorallia</taxon>
        <taxon>Scleractinia</taxon>
        <taxon>Astrocoeniina</taxon>
        <taxon>Pocilloporidae</taxon>
        <taxon>Pocillopora</taxon>
    </lineage>
</organism>
<feature type="compositionally biased region" description="Basic and acidic residues" evidence="1">
    <location>
        <begin position="130"/>
        <end position="139"/>
    </location>
</feature>
<dbReference type="EMBL" id="RCHS01001312">
    <property type="protein sequence ID" value="RMX54131.1"/>
    <property type="molecule type" value="Genomic_DNA"/>
</dbReference>
<name>A0A3M6UKD4_POCDA</name>
<feature type="transmembrane region" description="Helical" evidence="2">
    <location>
        <begin position="20"/>
        <end position="39"/>
    </location>
</feature>
<dbReference type="InterPro" id="IPR008160">
    <property type="entry name" value="Collagen"/>
</dbReference>
<keyword evidence="2" id="KW-0812">Transmembrane</keyword>
<evidence type="ECO:0000256" key="2">
    <source>
        <dbReference type="SAM" id="Phobius"/>
    </source>
</evidence>
<protein>
    <recommendedName>
        <fullName evidence="5">Short-chain collagen C4-like</fullName>
    </recommendedName>
</protein>
<feature type="compositionally biased region" description="Low complexity" evidence="1">
    <location>
        <begin position="168"/>
        <end position="177"/>
    </location>
</feature>
<dbReference type="PANTHER" id="PTHR24024">
    <property type="entry name" value="PULMONARY SURFACTANT-ASSOCIATED PROTEIN A"/>
    <property type="match status" value="1"/>
</dbReference>
<evidence type="ECO:0000313" key="4">
    <source>
        <dbReference type="Proteomes" id="UP000275408"/>
    </source>
</evidence>
<dbReference type="OMA" id="GHYTHEQ"/>
<dbReference type="GO" id="GO:0005615">
    <property type="term" value="C:extracellular space"/>
    <property type="evidence" value="ECO:0007669"/>
    <property type="project" value="TreeGrafter"/>
</dbReference>